<feature type="transmembrane region" description="Helical" evidence="16">
    <location>
        <begin position="324"/>
        <end position="343"/>
    </location>
</feature>
<dbReference type="InterPro" id="IPR038050">
    <property type="entry name" value="Neuro_actylchol_rec"/>
</dbReference>
<evidence type="ECO:0000256" key="12">
    <source>
        <dbReference type="ARBA" id="ARBA00023180"/>
    </source>
</evidence>
<sequence length="504" mass="57789">MTSVLLNLSQVAVVPKSAPLPPPSTPQPHPILVNQKRSLAELQSDKIEGPCLSHQASQLGPFATAMRSLLFLFYSAVAVYSTSVHGFEDDPHWLVHRQGPLSSAKKRLWNSTFTDILKHDLLMKYDKFARPTQHYNATYVTMDLTIQYVEIDEAKSMMTVNAWNKMEWKDEKLKWNVSDYGNMTQLRIADHEIWQPDIVLYNSAQPNNIDYYGNTHCIVWHDGRVLWVPPALLSVYCDFDFTYWPYDTQSCDLLFGSWTYSGNEINLTTYAKPVETSGEMAGEWELVKADKKLETLLYPCCPEPYYRLDYSITVKRRSTAHHTILIIPVFMSIFSTLSVFWLAPTAKEKFILSGVTAIVSTLYLLYFAQKLPTVSANTPIIVKFHAYNLILVAISMIMTVLTFNISQRSCRTPLPWFIIKALTGKPGTLLCLPSLKRSFQSENFIDGNSEEMQDCNMEQERRPNTNARAMNSINDWYLLAVAVDRIMFYIYILLFLLLIVFLIL</sequence>
<evidence type="ECO:0000256" key="7">
    <source>
        <dbReference type="ARBA" id="ARBA00023018"/>
    </source>
</evidence>
<protein>
    <submittedName>
        <fullName evidence="19">Uncharacterized protein</fullName>
    </submittedName>
</protein>
<evidence type="ECO:0000256" key="3">
    <source>
        <dbReference type="ARBA" id="ARBA00022448"/>
    </source>
</evidence>
<evidence type="ECO:0000313" key="20">
    <source>
        <dbReference type="Proteomes" id="UP000291343"/>
    </source>
</evidence>
<dbReference type="Gene3D" id="2.70.170.10">
    <property type="entry name" value="Neurotransmitter-gated ion-channel ligand-binding domain"/>
    <property type="match status" value="1"/>
</dbReference>
<keyword evidence="14" id="KW-0407">Ion channel</keyword>
<evidence type="ECO:0000313" key="19">
    <source>
        <dbReference type="EMBL" id="RZF39355.1"/>
    </source>
</evidence>
<keyword evidence="10" id="KW-1015">Disulfide bond</keyword>
<dbReference type="GO" id="GO:0022848">
    <property type="term" value="F:acetylcholine-gated monoatomic cation-selective channel activity"/>
    <property type="evidence" value="ECO:0007669"/>
    <property type="project" value="InterPro"/>
</dbReference>
<evidence type="ECO:0000256" key="4">
    <source>
        <dbReference type="ARBA" id="ARBA00022475"/>
    </source>
</evidence>
<keyword evidence="8" id="KW-0406">Ion transport</keyword>
<dbReference type="PANTHER" id="PTHR18945">
    <property type="entry name" value="NEUROTRANSMITTER GATED ION CHANNEL"/>
    <property type="match status" value="1"/>
</dbReference>
<dbReference type="InterPro" id="IPR036719">
    <property type="entry name" value="Neuro-gated_channel_TM_sf"/>
</dbReference>
<evidence type="ECO:0000256" key="13">
    <source>
        <dbReference type="ARBA" id="ARBA00023286"/>
    </source>
</evidence>
<feature type="transmembrane region" description="Helical" evidence="16">
    <location>
        <begin position="350"/>
        <end position="368"/>
    </location>
</feature>
<organism evidence="19 20">
    <name type="scientific">Laodelphax striatellus</name>
    <name type="common">Small brown planthopper</name>
    <name type="synonym">Delphax striatella</name>
    <dbReference type="NCBI Taxonomy" id="195883"/>
    <lineage>
        <taxon>Eukaryota</taxon>
        <taxon>Metazoa</taxon>
        <taxon>Ecdysozoa</taxon>
        <taxon>Arthropoda</taxon>
        <taxon>Hexapoda</taxon>
        <taxon>Insecta</taxon>
        <taxon>Pterygota</taxon>
        <taxon>Neoptera</taxon>
        <taxon>Paraneoptera</taxon>
        <taxon>Hemiptera</taxon>
        <taxon>Auchenorrhyncha</taxon>
        <taxon>Fulgoroidea</taxon>
        <taxon>Delphacidae</taxon>
        <taxon>Criomorphinae</taxon>
        <taxon>Laodelphax</taxon>
    </lineage>
</organism>
<dbReference type="Gene3D" id="1.20.58.390">
    <property type="entry name" value="Neurotransmitter-gated ion-channel transmembrane domain"/>
    <property type="match status" value="1"/>
</dbReference>
<dbReference type="CDD" id="cd18997">
    <property type="entry name" value="LGIC_ECD_nAChR"/>
    <property type="match status" value="1"/>
</dbReference>
<dbReference type="GO" id="GO:0004888">
    <property type="term" value="F:transmembrane signaling receptor activity"/>
    <property type="evidence" value="ECO:0007669"/>
    <property type="project" value="InterPro"/>
</dbReference>
<dbReference type="SMR" id="A0A482X0L1"/>
<keyword evidence="7" id="KW-0770">Synapse</keyword>
<dbReference type="CDD" id="cd19051">
    <property type="entry name" value="LGIC_TM_cation"/>
    <property type="match status" value="1"/>
</dbReference>
<keyword evidence="3" id="KW-0813">Transport</keyword>
<dbReference type="SUPFAM" id="SSF63712">
    <property type="entry name" value="Nicotinic receptor ligand binding domain-like"/>
    <property type="match status" value="1"/>
</dbReference>
<evidence type="ECO:0000256" key="14">
    <source>
        <dbReference type="ARBA" id="ARBA00023303"/>
    </source>
</evidence>
<evidence type="ECO:0000256" key="15">
    <source>
        <dbReference type="ARBA" id="ARBA00034099"/>
    </source>
</evidence>
<comment type="subcellular location">
    <subcellularLocation>
        <location evidence="15">Synaptic cell membrane</location>
        <topology evidence="15">Multi-pass membrane protein</topology>
    </subcellularLocation>
</comment>
<dbReference type="FunFam" id="2.70.170.10:FF:000028">
    <property type="entry name" value="AcetylCholine Receptor"/>
    <property type="match status" value="1"/>
</dbReference>
<reference evidence="19 20" key="1">
    <citation type="journal article" date="2017" name="Gigascience">
        <title>Genome sequence of the small brown planthopper, Laodelphax striatellus.</title>
        <authorList>
            <person name="Zhu J."/>
            <person name="Jiang F."/>
            <person name="Wang X."/>
            <person name="Yang P."/>
            <person name="Bao Y."/>
            <person name="Zhao W."/>
            <person name="Wang W."/>
            <person name="Lu H."/>
            <person name="Wang Q."/>
            <person name="Cui N."/>
            <person name="Li J."/>
            <person name="Chen X."/>
            <person name="Luo L."/>
            <person name="Yu J."/>
            <person name="Kang L."/>
            <person name="Cui F."/>
        </authorList>
    </citation>
    <scope>NUCLEOTIDE SEQUENCE [LARGE SCALE GENOMIC DNA]</scope>
    <source>
        <strain evidence="19">Lst14</strain>
    </source>
</reference>
<dbReference type="OrthoDB" id="410315at2759"/>
<evidence type="ECO:0000256" key="5">
    <source>
        <dbReference type="ARBA" id="ARBA00022692"/>
    </source>
</evidence>
<keyword evidence="6 16" id="KW-1133">Transmembrane helix</keyword>
<dbReference type="AlphaFoldDB" id="A0A482X0L1"/>
<evidence type="ECO:0000256" key="2">
    <source>
        <dbReference type="ARBA" id="ARBA00009237"/>
    </source>
</evidence>
<evidence type="ECO:0000256" key="11">
    <source>
        <dbReference type="ARBA" id="ARBA00023170"/>
    </source>
</evidence>
<comment type="function">
    <text evidence="1">After binding acetylcholine, the AChR responds by an extensive change in conformation that affects all subunits and leads to opening of an ion-conducting channel across the plasma membrane.</text>
</comment>
<evidence type="ECO:0000256" key="8">
    <source>
        <dbReference type="ARBA" id="ARBA00023065"/>
    </source>
</evidence>
<dbReference type="SUPFAM" id="SSF90112">
    <property type="entry name" value="Neurotransmitter-gated ion-channel transmembrane pore"/>
    <property type="match status" value="1"/>
</dbReference>
<keyword evidence="9 16" id="KW-0472">Membrane</keyword>
<dbReference type="InterPro" id="IPR006201">
    <property type="entry name" value="Neur_channel"/>
</dbReference>
<dbReference type="PRINTS" id="PR00252">
    <property type="entry name" value="NRIONCHANNEL"/>
</dbReference>
<dbReference type="InterPro" id="IPR002394">
    <property type="entry name" value="Nicotinic_acetylcholine_rcpt"/>
</dbReference>
<gene>
    <name evidence="19" type="ORF">LSTR_LSTR000876</name>
</gene>
<accession>A0A482X0L1</accession>
<name>A0A482X0L1_LAOST</name>
<dbReference type="STRING" id="195883.A0A482X0L1"/>
<evidence type="ECO:0000256" key="6">
    <source>
        <dbReference type="ARBA" id="ARBA00022989"/>
    </source>
</evidence>
<keyword evidence="5 16" id="KW-0812">Transmembrane</keyword>
<keyword evidence="11" id="KW-0675">Receptor</keyword>
<dbReference type="InterPro" id="IPR006202">
    <property type="entry name" value="Neur_chan_lig-bd"/>
</dbReference>
<dbReference type="PRINTS" id="PR00254">
    <property type="entry name" value="NICOTINICR"/>
</dbReference>
<dbReference type="Pfam" id="PF02931">
    <property type="entry name" value="Neur_chan_LBD"/>
    <property type="match status" value="1"/>
</dbReference>
<keyword evidence="12" id="KW-0325">Glycoprotein</keyword>
<feature type="domain" description="Neurotransmitter-gated ion-channel transmembrane" evidence="18">
    <location>
        <begin position="326"/>
        <end position="412"/>
    </location>
</feature>
<feature type="transmembrane region" description="Helical" evidence="16">
    <location>
        <begin position="476"/>
        <end position="503"/>
    </location>
</feature>
<evidence type="ECO:0000259" key="17">
    <source>
        <dbReference type="Pfam" id="PF02931"/>
    </source>
</evidence>
<evidence type="ECO:0000256" key="10">
    <source>
        <dbReference type="ARBA" id="ARBA00023157"/>
    </source>
</evidence>
<dbReference type="InterPro" id="IPR006029">
    <property type="entry name" value="Neurotrans-gated_channel_TM"/>
</dbReference>
<feature type="domain" description="Neurotransmitter-gated ion-channel ligand-binding" evidence="17">
    <location>
        <begin position="117"/>
        <end position="317"/>
    </location>
</feature>
<evidence type="ECO:0000259" key="18">
    <source>
        <dbReference type="Pfam" id="PF02932"/>
    </source>
</evidence>
<dbReference type="InParanoid" id="A0A482X0L1"/>
<keyword evidence="20" id="KW-1185">Reference proteome</keyword>
<dbReference type="GO" id="GO:0045211">
    <property type="term" value="C:postsynaptic membrane"/>
    <property type="evidence" value="ECO:0007669"/>
    <property type="project" value="InterPro"/>
</dbReference>
<dbReference type="FunCoup" id="A0A482X0L1">
    <property type="interactions" value="2"/>
</dbReference>
<dbReference type="Pfam" id="PF02932">
    <property type="entry name" value="Neur_chan_memb"/>
    <property type="match status" value="1"/>
</dbReference>
<keyword evidence="4" id="KW-1003">Cell membrane</keyword>
<dbReference type="EMBL" id="QKKF02019844">
    <property type="protein sequence ID" value="RZF39355.1"/>
    <property type="molecule type" value="Genomic_DNA"/>
</dbReference>
<evidence type="ECO:0000256" key="16">
    <source>
        <dbReference type="SAM" id="Phobius"/>
    </source>
</evidence>
<keyword evidence="13" id="KW-1071">Ligand-gated ion channel</keyword>
<feature type="transmembrane region" description="Helical" evidence="16">
    <location>
        <begin position="380"/>
        <end position="403"/>
    </location>
</feature>
<comment type="caution">
    <text evidence="19">The sequence shown here is derived from an EMBL/GenBank/DDBJ whole genome shotgun (WGS) entry which is preliminary data.</text>
</comment>
<comment type="similarity">
    <text evidence="2">Belongs to the ligand-gated ion channel (TC 1.A.9) family. Acetylcholine receptor (TC 1.A.9.1) subfamily.</text>
</comment>
<evidence type="ECO:0000256" key="9">
    <source>
        <dbReference type="ARBA" id="ARBA00023136"/>
    </source>
</evidence>
<proteinExistence type="inferred from homology"/>
<dbReference type="Proteomes" id="UP000291343">
    <property type="component" value="Unassembled WGS sequence"/>
</dbReference>
<evidence type="ECO:0000256" key="1">
    <source>
        <dbReference type="ARBA" id="ARBA00003328"/>
    </source>
</evidence>
<dbReference type="InterPro" id="IPR036734">
    <property type="entry name" value="Neur_chan_lig-bd_sf"/>
</dbReference>